<dbReference type="Pfam" id="PF04575">
    <property type="entry name" value="SlipAM"/>
    <property type="match status" value="1"/>
</dbReference>
<dbReference type="GeneID" id="77189726"/>
<evidence type="ECO:0000313" key="2">
    <source>
        <dbReference type="EMBL" id="STY90436.1"/>
    </source>
</evidence>
<gene>
    <name evidence="2" type="ORF">NCTC9426_00451</name>
</gene>
<organism evidence="2 3">
    <name type="scientific">Moraxella bovis</name>
    <dbReference type="NCBI Taxonomy" id="476"/>
    <lineage>
        <taxon>Bacteria</taxon>
        <taxon>Pseudomonadati</taxon>
        <taxon>Pseudomonadota</taxon>
        <taxon>Gammaproteobacteria</taxon>
        <taxon>Moraxellales</taxon>
        <taxon>Moraxellaceae</taxon>
        <taxon>Moraxella</taxon>
    </lineage>
</organism>
<dbReference type="RefSeq" id="WP_112742695.1">
    <property type="nucleotide sequence ID" value="NZ_CP030241.1"/>
</dbReference>
<sequence>MIYHKNRHAIFFGLNHQIENTENHQYDNQKLGMMAGMEYHVNDSIGLQARYLTSKREFDNDHEIISIPRVDREKTYHVSLFNPKWQYKGMRPTLNWVYKDVTSNIPQLYQYQNQRVYLSLYREF</sequence>
<reference evidence="2 3" key="1">
    <citation type="submission" date="2018-06" db="EMBL/GenBank/DDBJ databases">
        <authorList>
            <consortium name="Pathogen Informatics"/>
            <person name="Doyle S."/>
        </authorList>
    </citation>
    <scope>NUCLEOTIDE SEQUENCE [LARGE SCALE GENOMIC DNA]</scope>
    <source>
        <strain evidence="2 3">NCTC9426</strain>
    </source>
</reference>
<accession>A0A2Z4RCZ3</accession>
<protein>
    <submittedName>
        <fullName evidence="2">Protein of uncharacterized function (DUF560)</fullName>
    </submittedName>
</protein>
<dbReference type="KEGG" id="mboi:DQF64_13110"/>
<dbReference type="Proteomes" id="UP000254133">
    <property type="component" value="Unassembled WGS sequence"/>
</dbReference>
<name>A0A2Z4RCZ3_MORBO</name>
<evidence type="ECO:0000313" key="3">
    <source>
        <dbReference type="Proteomes" id="UP000254133"/>
    </source>
</evidence>
<proteinExistence type="predicted"/>
<dbReference type="AlphaFoldDB" id="A0A2Z4RCZ3"/>
<evidence type="ECO:0000259" key="1">
    <source>
        <dbReference type="Pfam" id="PF04575"/>
    </source>
</evidence>
<dbReference type="EMBL" id="UGPZ01000002">
    <property type="protein sequence ID" value="STY90436.1"/>
    <property type="molecule type" value="Genomic_DNA"/>
</dbReference>
<feature type="domain" description="Surface lipoprotein assembly modifier C-terminal" evidence="1">
    <location>
        <begin position="2"/>
        <end position="124"/>
    </location>
</feature>
<dbReference type="InterPro" id="IPR007655">
    <property type="entry name" value="Slam_C"/>
</dbReference>